<evidence type="ECO:0000256" key="1">
    <source>
        <dbReference type="SAM" id="MobiDB-lite"/>
    </source>
</evidence>
<dbReference type="GeneID" id="95355982"/>
<dbReference type="AlphaFoldDB" id="A0A919G6T5"/>
<sequence length="72" mass="8169">MAQGIPESMQTTEDSWTVQAGSDGRWRAVSTMHRERGEALERLEWYRVHAPTSVSYRLARVTTTVTTTVETV</sequence>
<evidence type="ECO:0000313" key="2">
    <source>
        <dbReference type="EMBL" id="GHH79085.1"/>
    </source>
</evidence>
<keyword evidence="3" id="KW-1185">Reference proteome</keyword>
<dbReference type="RefSeq" id="WP_190213724.1">
    <property type="nucleotide sequence ID" value="NZ_BNBO01000040.1"/>
</dbReference>
<dbReference type="EMBL" id="BNBO01000040">
    <property type="protein sequence ID" value="GHH79085.1"/>
    <property type="molecule type" value="Genomic_DNA"/>
</dbReference>
<dbReference type="Proteomes" id="UP000617734">
    <property type="component" value="Unassembled WGS sequence"/>
</dbReference>
<evidence type="ECO:0000313" key="3">
    <source>
        <dbReference type="Proteomes" id="UP000617734"/>
    </source>
</evidence>
<accession>A0A919G6T5</accession>
<comment type="caution">
    <text evidence="2">The sequence shown here is derived from an EMBL/GenBank/DDBJ whole genome shotgun (WGS) entry which is preliminary data.</text>
</comment>
<organism evidence="2 3">
    <name type="scientific">Kitasatospora indigofera</name>
    <dbReference type="NCBI Taxonomy" id="67307"/>
    <lineage>
        <taxon>Bacteria</taxon>
        <taxon>Bacillati</taxon>
        <taxon>Actinomycetota</taxon>
        <taxon>Actinomycetes</taxon>
        <taxon>Kitasatosporales</taxon>
        <taxon>Streptomycetaceae</taxon>
        <taxon>Kitasatospora</taxon>
    </lineage>
</organism>
<reference evidence="2" key="1">
    <citation type="journal article" date="2014" name="Int. J. Syst. Evol. Microbiol.">
        <title>Complete genome sequence of Corynebacterium casei LMG S-19264T (=DSM 44701T), isolated from a smear-ripened cheese.</title>
        <authorList>
            <consortium name="US DOE Joint Genome Institute (JGI-PGF)"/>
            <person name="Walter F."/>
            <person name="Albersmeier A."/>
            <person name="Kalinowski J."/>
            <person name="Ruckert C."/>
        </authorList>
    </citation>
    <scope>NUCLEOTIDE SEQUENCE</scope>
    <source>
        <strain evidence="2">JCM 4646</strain>
    </source>
</reference>
<reference evidence="2" key="2">
    <citation type="submission" date="2020-09" db="EMBL/GenBank/DDBJ databases">
        <authorList>
            <person name="Sun Q."/>
            <person name="Ohkuma M."/>
        </authorList>
    </citation>
    <scope>NUCLEOTIDE SEQUENCE</scope>
    <source>
        <strain evidence="2">JCM 4646</strain>
    </source>
</reference>
<protein>
    <submittedName>
        <fullName evidence="2">Uncharacterized protein</fullName>
    </submittedName>
</protein>
<proteinExistence type="predicted"/>
<feature type="compositionally biased region" description="Polar residues" evidence="1">
    <location>
        <begin position="8"/>
        <end position="20"/>
    </location>
</feature>
<gene>
    <name evidence="2" type="ORF">GCM10018781_56300</name>
</gene>
<name>A0A919G6T5_9ACTN</name>
<feature type="region of interest" description="Disordered" evidence="1">
    <location>
        <begin position="1"/>
        <end position="22"/>
    </location>
</feature>